<feature type="transmembrane region" description="Helical" evidence="1">
    <location>
        <begin position="109"/>
        <end position="126"/>
    </location>
</feature>
<feature type="transmembrane region" description="Helical" evidence="1">
    <location>
        <begin position="6"/>
        <end position="24"/>
    </location>
</feature>
<reference evidence="2" key="1">
    <citation type="journal article" date="2015" name="Nature">
        <title>Complex archaea that bridge the gap between prokaryotes and eukaryotes.</title>
        <authorList>
            <person name="Spang A."/>
            <person name="Saw J.H."/>
            <person name="Jorgensen S.L."/>
            <person name="Zaremba-Niedzwiedzka K."/>
            <person name="Martijn J."/>
            <person name="Lind A.E."/>
            <person name="van Eijk R."/>
            <person name="Schleper C."/>
            <person name="Guy L."/>
            <person name="Ettema T.J."/>
        </authorList>
    </citation>
    <scope>NUCLEOTIDE SEQUENCE</scope>
</reference>
<evidence type="ECO:0008006" key="3">
    <source>
        <dbReference type="Google" id="ProtNLM"/>
    </source>
</evidence>
<keyword evidence="1" id="KW-0812">Transmembrane</keyword>
<dbReference type="GO" id="GO:0042910">
    <property type="term" value="F:xenobiotic transmembrane transporter activity"/>
    <property type="evidence" value="ECO:0007669"/>
    <property type="project" value="TreeGrafter"/>
</dbReference>
<dbReference type="Gene3D" id="1.20.1640.10">
    <property type="entry name" value="Multidrug efflux transporter AcrB transmembrane domain"/>
    <property type="match status" value="1"/>
</dbReference>
<dbReference type="PANTHER" id="PTHR32063">
    <property type="match status" value="1"/>
</dbReference>
<dbReference type="GO" id="GO:0005886">
    <property type="term" value="C:plasma membrane"/>
    <property type="evidence" value="ECO:0007669"/>
    <property type="project" value="TreeGrafter"/>
</dbReference>
<evidence type="ECO:0000256" key="1">
    <source>
        <dbReference type="SAM" id="Phobius"/>
    </source>
</evidence>
<dbReference type="PRINTS" id="PR00702">
    <property type="entry name" value="ACRIFLAVINRP"/>
</dbReference>
<proteinExistence type="predicted"/>
<dbReference type="PANTHER" id="PTHR32063:SF0">
    <property type="entry name" value="SWARMING MOTILITY PROTEIN SWRC"/>
    <property type="match status" value="1"/>
</dbReference>
<keyword evidence="1" id="KW-0472">Membrane</keyword>
<dbReference type="Pfam" id="PF00873">
    <property type="entry name" value="ACR_tran"/>
    <property type="match status" value="1"/>
</dbReference>
<protein>
    <recommendedName>
        <fullName evidence="3">Acriflavin resistance protein</fullName>
    </recommendedName>
</protein>
<feature type="transmembrane region" description="Helical" evidence="1">
    <location>
        <begin position="64"/>
        <end position="88"/>
    </location>
</feature>
<feature type="transmembrane region" description="Helical" evidence="1">
    <location>
        <begin position="36"/>
        <end position="58"/>
    </location>
</feature>
<sequence length="173" mass="19413">EQEKSFRNLLFALILGVILVYMVMASQFESLRDPFIILFSVPFAMIGVIWALLITNQIFTVDAFIGLIMLVGIVVNNAIVLISYINILRERGYTIREAVTLGGKTRLRPVLMTTITTVFGLLPLALLRGEGSEFWRPFGITIIGGLLVSTLITLIFVPTLYSIFEEKRKGVMR</sequence>
<accession>A0A0F8YGS7</accession>
<dbReference type="InterPro" id="IPR001036">
    <property type="entry name" value="Acrflvin-R"/>
</dbReference>
<feature type="transmembrane region" description="Helical" evidence="1">
    <location>
        <begin position="138"/>
        <end position="164"/>
    </location>
</feature>
<organism evidence="2">
    <name type="scientific">marine sediment metagenome</name>
    <dbReference type="NCBI Taxonomy" id="412755"/>
    <lineage>
        <taxon>unclassified sequences</taxon>
        <taxon>metagenomes</taxon>
        <taxon>ecological metagenomes</taxon>
    </lineage>
</organism>
<dbReference type="AlphaFoldDB" id="A0A0F8YGS7"/>
<feature type="non-terminal residue" evidence="2">
    <location>
        <position position="1"/>
    </location>
</feature>
<keyword evidence="1" id="KW-1133">Transmembrane helix</keyword>
<evidence type="ECO:0000313" key="2">
    <source>
        <dbReference type="EMBL" id="KKK47241.1"/>
    </source>
</evidence>
<dbReference type="EMBL" id="LAZR01069676">
    <property type="protein sequence ID" value="KKK47241.1"/>
    <property type="molecule type" value="Genomic_DNA"/>
</dbReference>
<comment type="caution">
    <text evidence="2">The sequence shown here is derived from an EMBL/GenBank/DDBJ whole genome shotgun (WGS) entry which is preliminary data.</text>
</comment>
<dbReference type="SUPFAM" id="SSF82866">
    <property type="entry name" value="Multidrug efflux transporter AcrB transmembrane domain"/>
    <property type="match status" value="1"/>
</dbReference>
<gene>
    <name evidence="2" type="ORF">LCGC14_3157180</name>
</gene>
<name>A0A0F8YGS7_9ZZZZ</name>